<dbReference type="Gene3D" id="1.10.20.10">
    <property type="entry name" value="Histone, subunit A"/>
    <property type="match status" value="1"/>
</dbReference>
<comment type="caution">
    <text evidence="1">The sequence shown here is derived from an EMBL/GenBank/DDBJ whole genome shotgun (WGS) entry which is preliminary data.</text>
</comment>
<evidence type="ECO:0000313" key="1">
    <source>
        <dbReference type="EMBL" id="GFP91451.1"/>
    </source>
</evidence>
<dbReference type="GO" id="GO:0046982">
    <property type="term" value="F:protein heterodimerization activity"/>
    <property type="evidence" value="ECO:0007669"/>
    <property type="project" value="InterPro"/>
</dbReference>
<gene>
    <name evidence="1" type="ORF">PHJA_001289100</name>
</gene>
<evidence type="ECO:0000313" key="2">
    <source>
        <dbReference type="Proteomes" id="UP000653305"/>
    </source>
</evidence>
<dbReference type="GO" id="GO:0003677">
    <property type="term" value="F:DNA binding"/>
    <property type="evidence" value="ECO:0007669"/>
    <property type="project" value="InterPro"/>
</dbReference>
<dbReference type="PRINTS" id="PR00620">
    <property type="entry name" value="HISTONEH2A"/>
</dbReference>
<proteinExistence type="predicted"/>
<dbReference type="InterPro" id="IPR002119">
    <property type="entry name" value="Histone_H2A"/>
</dbReference>
<keyword evidence="2" id="KW-1185">Reference proteome</keyword>
<accession>A0A830CB20</accession>
<protein>
    <submittedName>
        <fullName evidence="1">Probable histone h2a.3</fullName>
    </submittedName>
</protein>
<dbReference type="PANTHER" id="PTHR23430">
    <property type="entry name" value="HISTONE H2A"/>
    <property type="match status" value="1"/>
</dbReference>
<dbReference type="InterPro" id="IPR009072">
    <property type="entry name" value="Histone-fold"/>
</dbReference>
<dbReference type="GO" id="GO:0030527">
    <property type="term" value="F:structural constituent of chromatin"/>
    <property type="evidence" value="ECO:0007669"/>
    <property type="project" value="InterPro"/>
</dbReference>
<dbReference type="SUPFAM" id="SSF47113">
    <property type="entry name" value="Histone-fold"/>
    <property type="match status" value="1"/>
</dbReference>
<organism evidence="1 2">
    <name type="scientific">Phtheirospermum japonicum</name>
    <dbReference type="NCBI Taxonomy" id="374723"/>
    <lineage>
        <taxon>Eukaryota</taxon>
        <taxon>Viridiplantae</taxon>
        <taxon>Streptophyta</taxon>
        <taxon>Embryophyta</taxon>
        <taxon>Tracheophyta</taxon>
        <taxon>Spermatophyta</taxon>
        <taxon>Magnoliopsida</taxon>
        <taxon>eudicotyledons</taxon>
        <taxon>Gunneridae</taxon>
        <taxon>Pentapetalae</taxon>
        <taxon>asterids</taxon>
        <taxon>lamiids</taxon>
        <taxon>Lamiales</taxon>
        <taxon>Orobanchaceae</taxon>
        <taxon>Orobanchaceae incertae sedis</taxon>
        <taxon>Phtheirospermum</taxon>
    </lineage>
</organism>
<sequence>MQIQVKCSCGKDGCSEWEIVELQGVVEAHELRSSKVGLEFPIGHIAHFLKAGKYGDRIGPGAPVYLASIFEYLAVEVLVF</sequence>
<dbReference type="OrthoDB" id="9421954at2759"/>
<dbReference type="GO" id="GO:0000786">
    <property type="term" value="C:nucleosome"/>
    <property type="evidence" value="ECO:0007669"/>
    <property type="project" value="InterPro"/>
</dbReference>
<reference evidence="1" key="1">
    <citation type="submission" date="2020-07" db="EMBL/GenBank/DDBJ databases">
        <title>Ethylene signaling mediates host invasion by parasitic plants.</title>
        <authorList>
            <person name="Yoshida S."/>
        </authorList>
    </citation>
    <scope>NUCLEOTIDE SEQUENCE</scope>
    <source>
        <strain evidence="1">Okayama</strain>
    </source>
</reference>
<dbReference type="AlphaFoldDB" id="A0A830CB20"/>
<dbReference type="Proteomes" id="UP000653305">
    <property type="component" value="Unassembled WGS sequence"/>
</dbReference>
<dbReference type="EMBL" id="BMAC01000245">
    <property type="protein sequence ID" value="GFP91451.1"/>
    <property type="molecule type" value="Genomic_DNA"/>
</dbReference>
<name>A0A830CB20_9LAMI</name>